<dbReference type="RefSeq" id="WP_229569467.1">
    <property type="nucleotide sequence ID" value="NZ_AP025226.1"/>
</dbReference>
<gene>
    <name evidence="1" type="ORF">SACC_21360</name>
</gene>
<accession>A0AAQ4CTI8</accession>
<dbReference type="Proteomes" id="UP001319921">
    <property type="component" value="Chromosome"/>
</dbReference>
<dbReference type="EMBL" id="AP025226">
    <property type="protein sequence ID" value="BDB99119.1"/>
    <property type="molecule type" value="Genomic_DNA"/>
</dbReference>
<evidence type="ECO:0000313" key="2">
    <source>
        <dbReference type="Proteomes" id="UP001319921"/>
    </source>
</evidence>
<dbReference type="AlphaFoldDB" id="A0AAQ4CTI8"/>
<evidence type="ECO:0000313" key="1">
    <source>
        <dbReference type="EMBL" id="BDB99119.1"/>
    </source>
</evidence>
<proteinExistence type="predicted"/>
<sequence length="74" mass="8569">MIAIADTSFIIDWSRFSKKNLLYEIFNFIYLPEPEMKEIKSENTIAWITEGLSMGKMEIFPELSEYALKANGIS</sequence>
<keyword evidence="2" id="KW-1185">Reference proteome</keyword>
<reference evidence="1 2" key="1">
    <citation type="journal article" date="2022" name="Microbiol. Resour. Announc.">
        <title>Complete Genome Sequence of the Hyperthermophilic and Acidophilic Archaeon Saccharolobus caldissimus Strain HS-3T.</title>
        <authorList>
            <person name="Sakai H.D."/>
            <person name="Kurosawa N."/>
        </authorList>
    </citation>
    <scope>NUCLEOTIDE SEQUENCE [LARGE SCALE GENOMIC DNA]</scope>
    <source>
        <strain evidence="1 2">JCM32116</strain>
    </source>
</reference>
<evidence type="ECO:0008006" key="3">
    <source>
        <dbReference type="Google" id="ProtNLM"/>
    </source>
</evidence>
<protein>
    <recommendedName>
        <fullName evidence="3">DNA-binding protein</fullName>
    </recommendedName>
</protein>
<dbReference type="KEGG" id="scas:SACC_21360"/>
<name>A0AAQ4CTI8_9CREN</name>
<dbReference type="GeneID" id="68866867"/>
<organism evidence="1 2">
    <name type="scientific">Saccharolobus caldissimus</name>
    <dbReference type="NCBI Taxonomy" id="1702097"/>
    <lineage>
        <taxon>Archaea</taxon>
        <taxon>Thermoproteota</taxon>
        <taxon>Thermoprotei</taxon>
        <taxon>Sulfolobales</taxon>
        <taxon>Sulfolobaceae</taxon>
        <taxon>Saccharolobus</taxon>
    </lineage>
</organism>